<dbReference type="AlphaFoldDB" id="A0A699KFC7"/>
<proteinExistence type="predicted"/>
<name>A0A699KFC7_TANCI</name>
<gene>
    <name evidence="2" type="ORF">Tci_663981</name>
</gene>
<comment type="caution">
    <text evidence="2">The sequence shown here is derived from an EMBL/GenBank/DDBJ whole genome shotgun (WGS) entry which is preliminary data.</text>
</comment>
<dbReference type="EMBL" id="BKCJ010514363">
    <property type="protein sequence ID" value="GFA92009.1"/>
    <property type="molecule type" value="Genomic_DNA"/>
</dbReference>
<accession>A0A699KFC7</accession>
<evidence type="ECO:0000256" key="1">
    <source>
        <dbReference type="SAM" id="MobiDB-lite"/>
    </source>
</evidence>
<reference evidence="2" key="1">
    <citation type="journal article" date="2019" name="Sci. Rep.">
        <title>Draft genome of Tanacetum cinerariifolium, the natural source of mosquito coil.</title>
        <authorList>
            <person name="Yamashiro T."/>
            <person name="Shiraishi A."/>
            <person name="Satake H."/>
            <person name="Nakayama K."/>
        </authorList>
    </citation>
    <scope>NUCLEOTIDE SEQUENCE</scope>
</reference>
<organism evidence="2">
    <name type="scientific">Tanacetum cinerariifolium</name>
    <name type="common">Dalmatian daisy</name>
    <name type="synonym">Chrysanthemum cinerariifolium</name>
    <dbReference type="NCBI Taxonomy" id="118510"/>
    <lineage>
        <taxon>Eukaryota</taxon>
        <taxon>Viridiplantae</taxon>
        <taxon>Streptophyta</taxon>
        <taxon>Embryophyta</taxon>
        <taxon>Tracheophyta</taxon>
        <taxon>Spermatophyta</taxon>
        <taxon>Magnoliopsida</taxon>
        <taxon>eudicotyledons</taxon>
        <taxon>Gunneridae</taxon>
        <taxon>Pentapetalae</taxon>
        <taxon>asterids</taxon>
        <taxon>campanulids</taxon>
        <taxon>Asterales</taxon>
        <taxon>Asteraceae</taxon>
        <taxon>Asteroideae</taxon>
        <taxon>Anthemideae</taxon>
        <taxon>Anthemidinae</taxon>
        <taxon>Tanacetum</taxon>
    </lineage>
</organism>
<protein>
    <submittedName>
        <fullName evidence="2">Uncharacterized protein</fullName>
    </submittedName>
</protein>
<evidence type="ECO:0000313" key="2">
    <source>
        <dbReference type="EMBL" id="GFA92009.1"/>
    </source>
</evidence>
<feature type="region of interest" description="Disordered" evidence="1">
    <location>
        <begin position="75"/>
        <end position="119"/>
    </location>
</feature>
<feature type="compositionally biased region" description="Low complexity" evidence="1">
    <location>
        <begin position="100"/>
        <end position="115"/>
    </location>
</feature>
<sequence length="327" mass="36348">MSAKDKSGLGYGSQIHDGILSYENEVFKSVFDSRSSDVEDSLVNDRFAKVKGMHVVPLPMTGNYMPPKSNFGIDESNFTYDPKQSTTSDSDAKTSDLDSCDSSSSEETLETVPKPVESKPKVVNEPKVWSDAPIIEEYESDSDDEYVSKASVEQQKPSCAFINTVKHVKPPRQTIQDQNTCSQNPKHSKRDWNGFMSKKLGLRYGFTKKACFVCGSLSHLIRDCDFHKKRIAKQVELNKQNARQNFSSQAASTSTTRKVNTARPKVNEIKPIHNVYKSHLPIRRPFNKTTAPKANFAQHKVNTAGDKSVSTVGGKWETAVKALAGCN</sequence>